<proteinExistence type="predicted"/>
<organism evidence="1 2">
    <name type="scientific">Aspergillus ochraceoroseus IBT 24754</name>
    <dbReference type="NCBI Taxonomy" id="1392256"/>
    <lineage>
        <taxon>Eukaryota</taxon>
        <taxon>Fungi</taxon>
        <taxon>Dikarya</taxon>
        <taxon>Ascomycota</taxon>
        <taxon>Pezizomycotina</taxon>
        <taxon>Eurotiomycetes</taxon>
        <taxon>Eurotiomycetidae</taxon>
        <taxon>Eurotiales</taxon>
        <taxon>Aspergillaceae</taxon>
        <taxon>Aspergillus</taxon>
        <taxon>Aspergillus subgen. Nidulantes</taxon>
    </lineage>
</organism>
<dbReference type="VEuPathDB" id="FungiDB:P175DRAFT_0440603"/>
<feature type="non-terminal residue" evidence="1">
    <location>
        <position position="1"/>
    </location>
</feature>
<dbReference type="GeneID" id="63810910"/>
<dbReference type="OrthoDB" id="4505768at2759"/>
<name>A0A2T5LRZ9_9EURO</name>
<evidence type="ECO:0000313" key="1">
    <source>
        <dbReference type="EMBL" id="PTU19053.1"/>
    </source>
</evidence>
<dbReference type="Proteomes" id="UP000244073">
    <property type="component" value="Unassembled WGS sequence"/>
</dbReference>
<comment type="caution">
    <text evidence="1">The sequence shown here is derived from an EMBL/GenBank/DDBJ whole genome shotgun (WGS) entry which is preliminary data.</text>
</comment>
<reference evidence="1 2" key="1">
    <citation type="journal article" date="2018" name="Proc. Natl. Acad. Sci. U.S.A.">
        <title>Linking secondary metabolites to gene clusters through genome sequencing of six diverse Aspergillus species.</title>
        <authorList>
            <person name="Kaerboelling I."/>
            <person name="Vesth T.C."/>
            <person name="Frisvad J.C."/>
            <person name="Nybo J.L."/>
            <person name="Theobald S."/>
            <person name="Kuo A."/>
            <person name="Bowyer P."/>
            <person name="Matsuda Y."/>
            <person name="Mondo S."/>
            <person name="Lyhne E.K."/>
            <person name="Kogle M.E."/>
            <person name="Clum A."/>
            <person name="Lipzen A."/>
            <person name="Salamov A."/>
            <person name="Ngan C.Y."/>
            <person name="Daum C."/>
            <person name="Chiniquy J."/>
            <person name="Barry K."/>
            <person name="LaButti K."/>
            <person name="Haridas S."/>
            <person name="Simmons B.A."/>
            <person name="Magnuson J.K."/>
            <person name="Mortensen U.H."/>
            <person name="Larsen T.O."/>
            <person name="Grigoriev I.V."/>
            <person name="Baker S.E."/>
            <person name="Andersen M.R."/>
        </authorList>
    </citation>
    <scope>NUCLEOTIDE SEQUENCE [LARGE SCALE GENOMIC DNA]</scope>
    <source>
        <strain evidence="1 2">IBT 24754</strain>
    </source>
</reference>
<accession>A0A2T5LRZ9</accession>
<evidence type="ECO:0000313" key="2">
    <source>
        <dbReference type="Proteomes" id="UP000244073"/>
    </source>
</evidence>
<gene>
    <name evidence="1" type="ORF">P175DRAFT_0440603</name>
</gene>
<sequence length="65" mass="7300">HGIYPKEVVTHLQKKHFLKPRDSQPIAQAVAGWAGIIQQPDNLYIPRVLDTLVPIIPIYTNGLLC</sequence>
<dbReference type="InterPro" id="IPR022698">
    <property type="entry name" value="OrsD"/>
</dbReference>
<dbReference type="Pfam" id="PF12013">
    <property type="entry name" value="OrsD"/>
    <property type="match status" value="1"/>
</dbReference>
<dbReference type="EMBL" id="MSFN02000006">
    <property type="protein sequence ID" value="PTU19053.1"/>
    <property type="molecule type" value="Genomic_DNA"/>
</dbReference>
<protein>
    <submittedName>
        <fullName evidence="1">Uncharacterized protein</fullName>
    </submittedName>
</protein>
<dbReference type="RefSeq" id="XP_040750445.1">
    <property type="nucleotide sequence ID" value="XM_040894028.1"/>
</dbReference>
<dbReference type="AlphaFoldDB" id="A0A2T5LRZ9"/>